<dbReference type="AlphaFoldDB" id="A0A101SU08"/>
<evidence type="ECO:0000313" key="2">
    <source>
        <dbReference type="EMBL" id="KUN79943.1"/>
    </source>
</evidence>
<comment type="caution">
    <text evidence="2">The sequence shown here is derived from an EMBL/GenBank/DDBJ whole genome shotgun (WGS) entry which is preliminary data.</text>
</comment>
<name>A0A101SU08_9ACTN</name>
<sequence>MRTTRAEAGERNRRALLDMAPHDPDPGARLAPSVRSQENHLTALFTGRSHNGSVVTSHQAQRPTTALRALCVGLGQGVTHGLAHGADAS</sequence>
<evidence type="ECO:0000256" key="1">
    <source>
        <dbReference type="SAM" id="MobiDB-lite"/>
    </source>
</evidence>
<dbReference type="Proteomes" id="UP000052982">
    <property type="component" value="Unassembled WGS sequence"/>
</dbReference>
<dbReference type="EMBL" id="LMWW01000045">
    <property type="protein sequence ID" value="KUN79943.1"/>
    <property type="molecule type" value="Genomic_DNA"/>
</dbReference>
<dbReference type="RefSeq" id="WP_055638320.1">
    <property type="nucleotide sequence ID" value="NZ_JBIRRP010000009.1"/>
</dbReference>
<protein>
    <submittedName>
        <fullName evidence="2">Uncharacterized protein</fullName>
    </submittedName>
</protein>
<keyword evidence="3" id="KW-1185">Reference proteome</keyword>
<gene>
    <name evidence="2" type="ORF">AQJ64_26300</name>
</gene>
<accession>A0A101SU08</accession>
<proteinExistence type="predicted"/>
<feature type="region of interest" description="Disordered" evidence="1">
    <location>
        <begin position="1"/>
        <end position="25"/>
    </location>
</feature>
<evidence type="ECO:0000313" key="3">
    <source>
        <dbReference type="Proteomes" id="UP000052982"/>
    </source>
</evidence>
<reference evidence="2 3" key="1">
    <citation type="submission" date="2015-10" db="EMBL/GenBank/DDBJ databases">
        <title>Draft genome sequence of Streptomyces griseoruber DSM 40281, type strain for the species Streptomyces griseoruber.</title>
        <authorList>
            <person name="Ruckert C."/>
            <person name="Winkler A."/>
            <person name="Kalinowski J."/>
            <person name="Kampfer P."/>
            <person name="Glaeser S."/>
        </authorList>
    </citation>
    <scope>NUCLEOTIDE SEQUENCE [LARGE SCALE GENOMIC DNA]</scope>
    <source>
        <strain evidence="2 3">DSM 40281</strain>
    </source>
</reference>
<organism evidence="2 3">
    <name type="scientific">Streptomyces griseoruber</name>
    <dbReference type="NCBI Taxonomy" id="1943"/>
    <lineage>
        <taxon>Bacteria</taxon>
        <taxon>Bacillati</taxon>
        <taxon>Actinomycetota</taxon>
        <taxon>Actinomycetes</taxon>
        <taxon>Kitasatosporales</taxon>
        <taxon>Streptomycetaceae</taxon>
        <taxon>Streptomyces</taxon>
    </lineage>
</organism>
<dbReference type="STRING" id="1943.AQJ64_26300"/>